<name>A0A554JCL4_9BACT</name>
<dbReference type="InterPro" id="IPR004860">
    <property type="entry name" value="LAGLIDADG_dom"/>
</dbReference>
<proteinExistence type="predicted"/>
<dbReference type="SUPFAM" id="SSF55608">
    <property type="entry name" value="Homing endonucleases"/>
    <property type="match status" value="2"/>
</dbReference>
<gene>
    <name evidence="2" type="ORF">G01um101477_210</name>
</gene>
<evidence type="ECO:0000313" key="3">
    <source>
        <dbReference type="Proteomes" id="UP000319613"/>
    </source>
</evidence>
<dbReference type="Gene3D" id="3.10.28.10">
    <property type="entry name" value="Homing endonucleases"/>
    <property type="match status" value="1"/>
</dbReference>
<organism evidence="2 3">
    <name type="scientific">Candidatus Doudnabacteria bacterium Gr01-1014_77</name>
    <dbReference type="NCBI Taxonomy" id="2017133"/>
    <lineage>
        <taxon>Bacteria</taxon>
        <taxon>Candidatus Doudnaibacteriota</taxon>
    </lineage>
</organism>
<dbReference type="GO" id="GO:0004519">
    <property type="term" value="F:endonuclease activity"/>
    <property type="evidence" value="ECO:0007669"/>
    <property type="project" value="InterPro"/>
</dbReference>
<dbReference type="PROSITE" id="PS50819">
    <property type="entry name" value="INTEIN_ENDONUCLEASE"/>
    <property type="match status" value="1"/>
</dbReference>
<dbReference type="EMBL" id="VMFF01000014">
    <property type="protein sequence ID" value="TSC66122.1"/>
    <property type="molecule type" value="Genomic_DNA"/>
</dbReference>
<accession>A0A554JCL4</accession>
<dbReference type="PRINTS" id="PR00379">
    <property type="entry name" value="INTEIN"/>
</dbReference>
<dbReference type="Pfam" id="PF14528">
    <property type="entry name" value="LAGLIDADG_3"/>
    <property type="match status" value="2"/>
</dbReference>
<dbReference type="Proteomes" id="UP000319613">
    <property type="component" value="Unassembled WGS sequence"/>
</dbReference>
<evidence type="ECO:0000313" key="2">
    <source>
        <dbReference type="EMBL" id="TSC66122.1"/>
    </source>
</evidence>
<dbReference type="InterPro" id="IPR006142">
    <property type="entry name" value="INTEIN"/>
</dbReference>
<reference evidence="2 3" key="1">
    <citation type="submission" date="2017-07" db="EMBL/GenBank/DDBJ databases">
        <title>Mechanisms for carbon and nitrogen cycling indicate functional differentiation within the Candidate Phyla Radiation.</title>
        <authorList>
            <person name="Danczak R.E."/>
            <person name="Johnston M.D."/>
            <person name="Kenah C."/>
            <person name="Slattery M."/>
            <person name="Wrighton K.C."/>
            <person name="Wilkins M.J."/>
        </authorList>
    </citation>
    <scope>NUCLEOTIDE SEQUENCE [LARGE SCALE GENOMIC DNA]</scope>
    <source>
        <strain evidence="2">Gr01-1014_77</strain>
    </source>
</reference>
<dbReference type="InterPro" id="IPR004042">
    <property type="entry name" value="Intein_endonuc_central"/>
</dbReference>
<evidence type="ECO:0000259" key="1">
    <source>
        <dbReference type="PROSITE" id="PS50819"/>
    </source>
</evidence>
<comment type="caution">
    <text evidence="2">The sequence shown here is derived from an EMBL/GenBank/DDBJ whole genome shotgun (WGS) entry which is preliminary data.</text>
</comment>
<dbReference type="InterPro" id="IPR027434">
    <property type="entry name" value="Homing_endonucl"/>
</dbReference>
<sequence>MGVKIKVNEKYFKRWSRNMAYILGYLFADGSTEDWKKFRGRYVKAISTDRELIEMFKRELKSEHKIEIIPPESERHKTKYRLRIGSKALYNSLFNLGMEPKKSLTMKFPNIEDRYLGDFVRGYFDGDGCVYIEKDTKTKVPKRLRVVFTSGSHEFLKVLSSRLKSTLVLNQSKIYDSRRSFQLSYSTKDSLKVLEFFYGDNPKLYLRRKKRVFTKALKKCDNWKVNDREMATWRSS</sequence>
<feature type="domain" description="DOD-type homing endonuclease" evidence="1">
    <location>
        <begin position="22"/>
        <end position="168"/>
    </location>
</feature>
<dbReference type="GO" id="GO:0016539">
    <property type="term" value="P:intein-mediated protein splicing"/>
    <property type="evidence" value="ECO:0007669"/>
    <property type="project" value="InterPro"/>
</dbReference>
<protein>
    <recommendedName>
        <fullName evidence="1">DOD-type homing endonuclease domain-containing protein</fullName>
    </recommendedName>
</protein>
<dbReference type="AlphaFoldDB" id="A0A554JCL4"/>